<dbReference type="Pfam" id="PF12796">
    <property type="entry name" value="Ank_2"/>
    <property type="match status" value="2"/>
</dbReference>
<protein>
    <recommendedName>
        <fullName evidence="9">Ankyrin repeat protein</fullName>
    </recommendedName>
</protein>
<evidence type="ECO:0000256" key="1">
    <source>
        <dbReference type="ARBA" id="ARBA00022737"/>
    </source>
</evidence>
<evidence type="ECO:0000256" key="2">
    <source>
        <dbReference type="ARBA" id="ARBA00023043"/>
    </source>
</evidence>
<organism evidence="7 8">
    <name type="scientific">Sarocladium strictum</name>
    <name type="common">Black bundle disease fungus</name>
    <name type="synonym">Acremonium strictum</name>
    <dbReference type="NCBI Taxonomy" id="5046"/>
    <lineage>
        <taxon>Eukaryota</taxon>
        <taxon>Fungi</taxon>
        <taxon>Dikarya</taxon>
        <taxon>Ascomycota</taxon>
        <taxon>Pezizomycotina</taxon>
        <taxon>Sordariomycetes</taxon>
        <taxon>Hypocreomycetidae</taxon>
        <taxon>Hypocreales</taxon>
        <taxon>Sarocladiaceae</taxon>
        <taxon>Sarocladium</taxon>
    </lineage>
</organism>
<dbReference type="Pfam" id="PF13637">
    <property type="entry name" value="Ank_4"/>
    <property type="match status" value="1"/>
</dbReference>
<reference evidence="7" key="1">
    <citation type="submission" date="2022-10" db="EMBL/GenBank/DDBJ databases">
        <title>Determination and structural analysis of whole genome sequence of Sarocladium strictum F4-1.</title>
        <authorList>
            <person name="Hu L."/>
            <person name="Jiang Y."/>
        </authorList>
    </citation>
    <scope>NUCLEOTIDE SEQUENCE</scope>
    <source>
        <strain evidence="7">F4-1</strain>
    </source>
</reference>
<evidence type="ECO:0000256" key="5">
    <source>
        <dbReference type="SAM" id="MobiDB-lite"/>
    </source>
</evidence>
<dbReference type="Gene3D" id="1.25.40.20">
    <property type="entry name" value="Ankyrin repeat-containing domain"/>
    <property type="match status" value="2"/>
</dbReference>
<accession>A0AA39GQU2</accession>
<dbReference type="PRINTS" id="PR01415">
    <property type="entry name" value="ANKYRIN"/>
</dbReference>
<keyword evidence="4" id="KW-0175">Coiled coil</keyword>
<feature type="repeat" description="ANK" evidence="3">
    <location>
        <begin position="228"/>
        <end position="260"/>
    </location>
</feature>
<evidence type="ECO:0000313" key="8">
    <source>
        <dbReference type="Proteomes" id="UP001175261"/>
    </source>
</evidence>
<evidence type="ECO:0000256" key="6">
    <source>
        <dbReference type="SAM" id="Phobius"/>
    </source>
</evidence>
<feature type="compositionally biased region" description="Polar residues" evidence="5">
    <location>
        <begin position="35"/>
        <end position="52"/>
    </location>
</feature>
<sequence>MGGLEIQPTPDGRTQAHTTGELNPTPQVVPRSYRESNSIAFTRNGLATSDSTAFKMDSGPASNAVLEAGSQGSGHRIPGAIQEDASPRKSPKTKRDRRSSDNRRKRLGNKRNGRGALSLAEENPGASTSGQVVVERQKNGRVQMDPASTEQLSAKDSEELLKDIIESKNEERLVQWIQSHPYEIAVRYDSGRTPLLLAVSISPPDFALVSTERILANPGIKVNEKDKTGRTALHIASYRGLGDVVALLLRNGAHIDACDNEGKTALHSAVLEKHPAVAKLLIEQNANPNATTRRRDQSASIVKSGLAPGLTPLHIAARRGYQDIINILLKAKHINVSPRDYGLGLTPLHEACWGCNAECDEDDEIAHADVAKLLIDKGADVNATTEEKLTPLHMAAAMGRVNVVKELLMAGADPSRYTSQMANAESLAPEEVRERIAQLLHRRHRGSMSKQPHGARLEIAQPRPDQEDTCKAFRGFIWPSLKGDSSFESCAIWDMLYRPEPLLSNKHERRIWIHLPSNNRTWVEDVFRSLYDSGRLLESRVSGCDGKRSFQAILQFINDSFGDTDQEQGAFQRPHFRVSKWFQKRPKMPEQRMTSIVLPLIDVDMQQPEYFTPEPMEQDWEQEIQSTGHFVRPQFVSDNCKNRTAEMIKEAQQEAEEWETGVVRALTSWEGNPLSPNEQAHLAKARTLKSVYSNIDNAKTLDQSFHEHLEREELNRRNGDQVISRYLARAYFKHHKSLENSKQDEEEDEGKETEDSGFLSPVVSKNDGLDRQPLQQIASLNRLPMPRRQSQYMALQPDDGMTTSNEAAIRQQVLMVQCLRIWKFENIIVTSYPERLSLSNKRTLPEIIRDTITRLHGPQIPGVPEHVRAQRVVEDIVEKASQFEPKFTICGRERTFNHAFAGEIAHVSSKVTRCYSQYQDILGRVESNFAKAVEKETSYLVMIDDILDEISMIKRVTESQDQVLLQIEQHRERREQSQPPDEDAPWHGFKKPLRDQCSDLERLEEDAKRVRKSVTTLLELRQRQASTENVVSLREQSEILFQQSKILFIFTGATVVFAPLSWINSMLAVKIRDMTPESEWWSRWQAFLSSFIGLVGTLMLCLVFWMWAERKQNAFFTTPQMREEMERSAKRRQIVPMVRNGETERATLRTRSSWASTVGKTSIGGRRGR</sequence>
<dbReference type="SUPFAM" id="SSF48403">
    <property type="entry name" value="Ankyrin repeat"/>
    <property type="match status" value="1"/>
</dbReference>
<evidence type="ECO:0000313" key="7">
    <source>
        <dbReference type="EMBL" id="KAK0391867.1"/>
    </source>
</evidence>
<feature type="compositionally biased region" description="Basic residues" evidence="5">
    <location>
        <begin position="89"/>
        <end position="113"/>
    </location>
</feature>
<keyword evidence="6" id="KW-0812">Transmembrane</keyword>
<feature type="coiled-coil region" evidence="4">
    <location>
        <begin position="993"/>
        <end position="1020"/>
    </location>
</feature>
<feature type="repeat" description="ANK" evidence="3">
    <location>
        <begin position="261"/>
        <end position="293"/>
    </location>
</feature>
<feature type="transmembrane region" description="Helical" evidence="6">
    <location>
        <begin position="1086"/>
        <end position="1108"/>
    </location>
</feature>
<dbReference type="InterPro" id="IPR002110">
    <property type="entry name" value="Ankyrin_rpt"/>
</dbReference>
<comment type="caution">
    <text evidence="7">The sequence shown here is derived from an EMBL/GenBank/DDBJ whole genome shotgun (WGS) entry which is preliminary data.</text>
</comment>
<feature type="repeat" description="ANK" evidence="3">
    <location>
        <begin position="387"/>
        <end position="419"/>
    </location>
</feature>
<dbReference type="EMBL" id="JAPDFR010000001">
    <property type="protein sequence ID" value="KAK0391867.1"/>
    <property type="molecule type" value="Genomic_DNA"/>
</dbReference>
<feature type="repeat" description="ANK" evidence="3">
    <location>
        <begin position="343"/>
        <end position="386"/>
    </location>
</feature>
<feature type="repeat" description="ANK" evidence="3">
    <location>
        <begin position="308"/>
        <end position="330"/>
    </location>
</feature>
<keyword evidence="6" id="KW-1133">Transmembrane helix</keyword>
<feature type="transmembrane region" description="Helical" evidence="6">
    <location>
        <begin position="1046"/>
        <end position="1065"/>
    </location>
</feature>
<dbReference type="InterPro" id="IPR002523">
    <property type="entry name" value="MgTranspt_CorA/ZnTranspt_ZntB"/>
</dbReference>
<dbReference type="AlphaFoldDB" id="A0AA39GQU2"/>
<feature type="region of interest" description="Disordered" evidence="5">
    <location>
        <begin position="1"/>
        <end position="131"/>
    </location>
</feature>
<gene>
    <name evidence="7" type="ORF">NLU13_1365</name>
</gene>
<keyword evidence="2 3" id="KW-0040">ANK repeat</keyword>
<dbReference type="SMART" id="SM00248">
    <property type="entry name" value="ANK"/>
    <property type="match status" value="5"/>
</dbReference>
<dbReference type="PROSITE" id="PS50088">
    <property type="entry name" value="ANK_REPEAT"/>
    <property type="match status" value="5"/>
</dbReference>
<feature type="region of interest" description="Disordered" evidence="5">
    <location>
        <begin position="737"/>
        <end position="771"/>
    </location>
</feature>
<dbReference type="GO" id="GO:0005737">
    <property type="term" value="C:cytoplasm"/>
    <property type="evidence" value="ECO:0007669"/>
    <property type="project" value="TreeGrafter"/>
</dbReference>
<dbReference type="InterPro" id="IPR036770">
    <property type="entry name" value="Ankyrin_rpt-contain_sf"/>
</dbReference>
<keyword evidence="6" id="KW-0472">Membrane</keyword>
<feature type="region of interest" description="Disordered" evidence="5">
    <location>
        <begin position="971"/>
        <end position="992"/>
    </location>
</feature>
<dbReference type="PROSITE" id="PS50297">
    <property type="entry name" value="ANK_REP_REGION"/>
    <property type="match status" value="4"/>
</dbReference>
<evidence type="ECO:0000256" key="3">
    <source>
        <dbReference type="PROSITE-ProRule" id="PRU00023"/>
    </source>
</evidence>
<keyword evidence="8" id="KW-1185">Reference proteome</keyword>
<dbReference type="Gene3D" id="1.20.58.340">
    <property type="entry name" value="Magnesium transport protein CorA, transmembrane region"/>
    <property type="match status" value="1"/>
</dbReference>
<name>A0AA39GQU2_SARSR</name>
<dbReference type="PANTHER" id="PTHR24198:SF165">
    <property type="entry name" value="ANKYRIN REPEAT-CONTAINING PROTEIN-RELATED"/>
    <property type="match status" value="1"/>
</dbReference>
<keyword evidence="1" id="KW-0677">Repeat</keyword>
<dbReference type="Pfam" id="PF01544">
    <property type="entry name" value="CorA"/>
    <property type="match status" value="1"/>
</dbReference>
<dbReference type="PANTHER" id="PTHR24198">
    <property type="entry name" value="ANKYRIN REPEAT AND PROTEIN KINASE DOMAIN-CONTAINING PROTEIN"/>
    <property type="match status" value="1"/>
</dbReference>
<evidence type="ECO:0008006" key="9">
    <source>
        <dbReference type="Google" id="ProtNLM"/>
    </source>
</evidence>
<evidence type="ECO:0000256" key="4">
    <source>
        <dbReference type="SAM" id="Coils"/>
    </source>
</evidence>
<dbReference type="Proteomes" id="UP001175261">
    <property type="component" value="Unassembled WGS sequence"/>
</dbReference>
<feature type="compositionally biased region" description="Polar residues" evidence="5">
    <location>
        <begin position="15"/>
        <end position="26"/>
    </location>
</feature>
<proteinExistence type="predicted"/>